<dbReference type="Proteomes" id="UP001391051">
    <property type="component" value="Unassembled WGS sequence"/>
</dbReference>
<keyword evidence="5" id="KW-1185">Reference proteome</keyword>
<dbReference type="InterPro" id="IPR037396">
    <property type="entry name" value="FMN_HAD"/>
</dbReference>
<sequence length="270" mass="30160">MPGTKTGFTSSSPPATRHASFAYACSLAAVAFAAEQWINEVDTGLTDYLFSTNYTEGQLPLLKDMRAVMDFDYAARQFLDNRKYSFYRTAAGGEWSYRNNLDVWKKVMLRPRHLHDASKLNETLPATSEPWAILTISRVTFMGYNFSAPIFIAPAARGGYANPERAELNFVDAAAKENILYTATLYASKTIEELAVQKHNDTMNGPQVMFQQACLSLLNHAQIYTNANFSVTWDAMKRAEAAGAKAFVWTINALSDSTRHRAARYNTTNT</sequence>
<protein>
    <recommendedName>
        <fullName evidence="3">FMN hydroxy acid dehydrogenase domain-containing protein</fullName>
    </recommendedName>
</protein>
<evidence type="ECO:0000259" key="3">
    <source>
        <dbReference type="PROSITE" id="PS51349"/>
    </source>
</evidence>
<dbReference type="Gene3D" id="3.20.20.70">
    <property type="entry name" value="Aldolase class I"/>
    <property type="match status" value="1"/>
</dbReference>
<dbReference type="GeneID" id="92077529"/>
<comment type="cofactor">
    <cofactor evidence="1">
        <name>FMN</name>
        <dbReference type="ChEBI" id="CHEBI:58210"/>
    </cofactor>
</comment>
<gene>
    <name evidence="4" type="ORF">PG986_008245</name>
</gene>
<proteinExistence type="predicted"/>
<reference evidence="4 5" key="1">
    <citation type="submission" date="2023-01" db="EMBL/GenBank/DDBJ databases">
        <title>Analysis of 21 Apiospora genomes using comparative genomics revels a genus with tremendous synthesis potential of carbohydrate active enzymes and secondary metabolites.</title>
        <authorList>
            <person name="Sorensen T."/>
        </authorList>
    </citation>
    <scope>NUCLEOTIDE SEQUENCE [LARGE SCALE GENOMIC DNA]</scope>
    <source>
        <strain evidence="4 5">CBS 24483</strain>
    </source>
</reference>
<dbReference type="PANTHER" id="PTHR10578">
    <property type="entry name" value="S -2-HYDROXY-ACID OXIDASE-RELATED"/>
    <property type="match status" value="1"/>
</dbReference>
<dbReference type="SUPFAM" id="SSF51395">
    <property type="entry name" value="FMN-linked oxidoreductases"/>
    <property type="match status" value="1"/>
</dbReference>
<dbReference type="RefSeq" id="XP_066700579.1">
    <property type="nucleotide sequence ID" value="XM_066844467.1"/>
</dbReference>
<organism evidence="4 5">
    <name type="scientific">Apiospora aurea</name>
    <dbReference type="NCBI Taxonomy" id="335848"/>
    <lineage>
        <taxon>Eukaryota</taxon>
        <taxon>Fungi</taxon>
        <taxon>Dikarya</taxon>
        <taxon>Ascomycota</taxon>
        <taxon>Pezizomycotina</taxon>
        <taxon>Sordariomycetes</taxon>
        <taxon>Xylariomycetidae</taxon>
        <taxon>Amphisphaeriales</taxon>
        <taxon>Apiosporaceae</taxon>
        <taxon>Apiospora</taxon>
    </lineage>
</organism>
<dbReference type="InterPro" id="IPR000262">
    <property type="entry name" value="FMN-dep_DH"/>
</dbReference>
<dbReference type="PANTHER" id="PTHR10578:SF140">
    <property type="entry name" value="FMN HYDROXY ACID DEHYDROGENASE DOMAIN-CONTAINING PROTEIN"/>
    <property type="match status" value="1"/>
</dbReference>
<dbReference type="InterPro" id="IPR013785">
    <property type="entry name" value="Aldolase_TIM"/>
</dbReference>
<dbReference type="EMBL" id="JAQQWE010000005">
    <property type="protein sequence ID" value="KAK7952517.1"/>
    <property type="molecule type" value="Genomic_DNA"/>
</dbReference>
<comment type="caution">
    <text evidence="4">The sequence shown here is derived from an EMBL/GenBank/DDBJ whole genome shotgun (WGS) entry which is preliminary data.</text>
</comment>
<keyword evidence="2" id="KW-0560">Oxidoreductase</keyword>
<feature type="domain" description="FMN hydroxy acid dehydrogenase" evidence="3">
    <location>
        <begin position="60"/>
        <end position="270"/>
    </location>
</feature>
<dbReference type="Pfam" id="PF01070">
    <property type="entry name" value="FMN_dh"/>
    <property type="match status" value="1"/>
</dbReference>
<evidence type="ECO:0000256" key="2">
    <source>
        <dbReference type="ARBA" id="ARBA00023002"/>
    </source>
</evidence>
<evidence type="ECO:0000313" key="5">
    <source>
        <dbReference type="Proteomes" id="UP001391051"/>
    </source>
</evidence>
<accession>A0ABR1QF73</accession>
<name>A0ABR1QF73_9PEZI</name>
<evidence type="ECO:0000313" key="4">
    <source>
        <dbReference type="EMBL" id="KAK7952517.1"/>
    </source>
</evidence>
<evidence type="ECO:0000256" key="1">
    <source>
        <dbReference type="ARBA" id="ARBA00001917"/>
    </source>
</evidence>
<dbReference type="PROSITE" id="PS51349">
    <property type="entry name" value="FMN_HYDROXY_ACID_DH_2"/>
    <property type="match status" value="1"/>
</dbReference>